<dbReference type="Proteomes" id="UP000245884">
    <property type="component" value="Unassembled WGS sequence"/>
</dbReference>
<dbReference type="SUPFAM" id="SSF48464">
    <property type="entry name" value="ENTH/VHS domain"/>
    <property type="match status" value="1"/>
</dbReference>
<dbReference type="InterPro" id="IPR006569">
    <property type="entry name" value="CID_dom"/>
</dbReference>
<feature type="compositionally biased region" description="Gly residues" evidence="1">
    <location>
        <begin position="421"/>
        <end position="460"/>
    </location>
</feature>
<feature type="compositionally biased region" description="Low complexity" evidence="1">
    <location>
        <begin position="201"/>
        <end position="217"/>
    </location>
</feature>
<dbReference type="InterPro" id="IPR008942">
    <property type="entry name" value="ENTH_VHS"/>
</dbReference>
<reference evidence="3 4" key="1">
    <citation type="journal article" date="2018" name="Mol. Biol. Evol.">
        <title>Broad Genomic Sampling Reveals a Smut Pathogenic Ancestry of the Fungal Clade Ustilaginomycotina.</title>
        <authorList>
            <person name="Kijpornyongpan T."/>
            <person name="Mondo S.J."/>
            <person name="Barry K."/>
            <person name="Sandor L."/>
            <person name="Lee J."/>
            <person name="Lipzen A."/>
            <person name="Pangilinan J."/>
            <person name="LaButti K."/>
            <person name="Hainaut M."/>
            <person name="Henrissat B."/>
            <person name="Grigoriev I.V."/>
            <person name="Spatafora J.W."/>
            <person name="Aime M.C."/>
        </authorList>
    </citation>
    <scope>NUCLEOTIDE SEQUENCE [LARGE SCALE GENOMIC DNA]</scope>
    <source>
        <strain evidence="3 4">MCA 5214</strain>
    </source>
</reference>
<feature type="compositionally biased region" description="Polar residues" evidence="1">
    <location>
        <begin position="295"/>
        <end position="319"/>
    </location>
</feature>
<evidence type="ECO:0000313" key="4">
    <source>
        <dbReference type="Proteomes" id="UP000245884"/>
    </source>
</evidence>
<evidence type="ECO:0000259" key="2">
    <source>
        <dbReference type="PROSITE" id="PS51391"/>
    </source>
</evidence>
<dbReference type="Pfam" id="PF04818">
    <property type="entry name" value="CID"/>
    <property type="match status" value="1"/>
</dbReference>
<feature type="region of interest" description="Disordered" evidence="1">
    <location>
        <begin position="259"/>
        <end position="283"/>
    </location>
</feature>
<feature type="region of interest" description="Disordered" evidence="1">
    <location>
        <begin position="163"/>
        <end position="217"/>
    </location>
</feature>
<protein>
    <recommendedName>
        <fullName evidence="2">CID domain-containing protein</fullName>
    </recommendedName>
</protein>
<name>A0A316UN76_9BASI</name>
<dbReference type="PROSITE" id="PS51391">
    <property type="entry name" value="CID"/>
    <property type="match status" value="1"/>
</dbReference>
<evidence type="ECO:0000313" key="3">
    <source>
        <dbReference type="EMBL" id="PWN26762.1"/>
    </source>
</evidence>
<feature type="domain" description="CID" evidence="2">
    <location>
        <begin position="1"/>
        <end position="165"/>
    </location>
</feature>
<keyword evidence="4" id="KW-1185">Reference proteome</keyword>
<dbReference type="RefSeq" id="XP_025361374.1">
    <property type="nucleotide sequence ID" value="XM_025506420.1"/>
</dbReference>
<dbReference type="GeneID" id="37028243"/>
<feature type="region of interest" description="Disordered" evidence="1">
    <location>
        <begin position="295"/>
        <end position="359"/>
    </location>
</feature>
<gene>
    <name evidence="3" type="ORF">BDZ90DRAFT_232876</name>
</gene>
<accession>A0A316UN76</accession>
<dbReference type="EMBL" id="KZ819670">
    <property type="protein sequence ID" value="PWN26762.1"/>
    <property type="molecule type" value="Genomic_DNA"/>
</dbReference>
<feature type="region of interest" description="Disordered" evidence="1">
    <location>
        <begin position="415"/>
        <end position="460"/>
    </location>
</feature>
<organism evidence="3 4">
    <name type="scientific">Jaminaea rosea</name>
    <dbReference type="NCBI Taxonomy" id="1569628"/>
    <lineage>
        <taxon>Eukaryota</taxon>
        <taxon>Fungi</taxon>
        <taxon>Dikarya</taxon>
        <taxon>Basidiomycota</taxon>
        <taxon>Ustilaginomycotina</taxon>
        <taxon>Exobasidiomycetes</taxon>
        <taxon>Microstromatales</taxon>
        <taxon>Microstromatales incertae sedis</taxon>
        <taxon>Jaminaea</taxon>
    </lineage>
</organism>
<feature type="compositionally biased region" description="Low complexity" evidence="1">
    <location>
        <begin position="263"/>
        <end position="272"/>
    </location>
</feature>
<dbReference type="STRING" id="1569628.A0A316UN76"/>
<dbReference type="Gene3D" id="1.25.40.90">
    <property type="match status" value="1"/>
</dbReference>
<proteinExistence type="predicted"/>
<feature type="compositionally biased region" description="Low complexity" evidence="1">
    <location>
        <begin position="320"/>
        <end position="347"/>
    </location>
</feature>
<evidence type="ECO:0000256" key="1">
    <source>
        <dbReference type="SAM" id="MobiDB-lite"/>
    </source>
</evidence>
<dbReference type="AlphaFoldDB" id="A0A316UN76"/>
<sequence length="460" mass="47703">MSAIEDFKKVVKEAIASNKLSSSRVEAVKKASARCLDRAQLARSQFLKLHLGAPASSKIVSLYLFDAIVRHARDIIKKDGAGTDIGTVLPSVAKAAHPKAALVSAAKEFMKEMATAVQEVAEDTAKTVRPDQKEKVIKVIDIWRKAETFDSSLLSSVANSVRAVESRRSTPGPVFDNGLHDGHNGKGLNRSTTPTSDPPQGAYGTASGSGAASSTGAAPGLPASLAALLGANAPQQQSTQPQAQAGGAQSFMDSLNSLTGARGQQHQQAATSGSGGATAGPSFDLSQLTALQQYTQQNHQPPPTAASSSTAHQPVAQFQSSSLPSGAPAPSTSYTQSSAAQSTSATWPPQPDSSVGDLSSFDTFSFDPTRADSWRTLAQKWANTYGNMPAVVELGMNFLMFHQQAQMMMMMQQQQQQQQQQGGGGNAMGGSGGMGGAGQYGQAGQSQGQGWGSGGVSGMM</sequence>
<dbReference type="OrthoDB" id="79367at2759"/>